<evidence type="ECO:0000313" key="2">
    <source>
        <dbReference type="Proteomes" id="UP000002035"/>
    </source>
</evidence>
<organism evidence="1 2">
    <name type="scientific">Arthroderma otae (strain ATCC MYA-4605 / CBS 113480)</name>
    <name type="common">Microsporum canis</name>
    <dbReference type="NCBI Taxonomy" id="554155"/>
    <lineage>
        <taxon>Eukaryota</taxon>
        <taxon>Fungi</taxon>
        <taxon>Dikarya</taxon>
        <taxon>Ascomycota</taxon>
        <taxon>Pezizomycotina</taxon>
        <taxon>Eurotiomycetes</taxon>
        <taxon>Eurotiomycetidae</taxon>
        <taxon>Onygenales</taxon>
        <taxon>Arthrodermataceae</taxon>
        <taxon>Microsporum</taxon>
    </lineage>
</organism>
<gene>
    <name evidence="1" type="ORF">MCYG_00383</name>
</gene>
<name>C5FC72_ARTOC</name>
<reference evidence="2" key="1">
    <citation type="journal article" date="2012" name="MBio">
        <title>Comparative genome analysis of Trichophyton rubrum and related dermatophytes reveals candidate genes involved in infection.</title>
        <authorList>
            <person name="Martinez D.A."/>
            <person name="Oliver B.G."/>
            <person name="Graeser Y."/>
            <person name="Goldberg J.M."/>
            <person name="Li W."/>
            <person name="Martinez-Rossi N.M."/>
            <person name="Monod M."/>
            <person name="Shelest E."/>
            <person name="Barton R.C."/>
            <person name="Birch E."/>
            <person name="Brakhage A.A."/>
            <person name="Chen Z."/>
            <person name="Gurr S.J."/>
            <person name="Heiman D."/>
            <person name="Heitman J."/>
            <person name="Kosti I."/>
            <person name="Rossi A."/>
            <person name="Saif S."/>
            <person name="Samalova M."/>
            <person name="Saunders C.W."/>
            <person name="Shea T."/>
            <person name="Summerbell R.C."/>
            <person name="Xu J."/>
            <person name="Young S."/>
            <person name="Zeng Q."/>
            <person name="Birren B.W."/>
            <person name="Cuomo C.A."/>
            <person name="White T.C."/>
        </authorList>
    </citation>
    <scope>NUCLEOTIDE SEQUENCE [LARGE SCALE GENOMIC DNA]</scope>
    <source>
        <strain evidence="2">ATCC MYA-4605 / CBS 113480</strain>
    </source>
</reference>
<dbReference type="Proteomes" id="UP000002035">
    <property type="component" value="Unassembled WGS sequence"/>
</dbReference>
<dbReference type="EMBL" id="DS995701">
    <property type="protein sequence ID" value="EEQ27495.1"/>
    <property type="molecule type" value="Genomic_DNA"/>
</dbReference>
<sequence length="150" mass="16590">MPKGVYSMAGEDRAMDVDITPFLRVSMAVKAVAHNPAGSPFFPTSLRPPKPQISTIFLFGSFAMRAAAHDTISKREHNSSDLPEEVHRLIRERGLSGEEKCPDGLQSRFKVVGALASSYMPVFSPRWTDVVEYMLSAMYVYHTIPQGQSG</sequence>
<dbReference type="RefSeq" id="XP_002850279.1">
    <property type="nucleotide sequence ID" value="XM_002850233.1"/>
</dbReference>
<dbReference type="GeneID" id="9225420"/>
<dbReference type="HOGENOM" id="CLU_1740065_0_0_1"/>
<evidence type="ECO:0000313" key="1">
    <source>
        <dbReference type="EMBL" id="EEQ27495.1"/>
    </source>
</evidence>
<protein>
    <submittedName>
        <fullName evidence="1">Uncharacterized protein</fullName>
    </submittedName>
</protein>
<proteinExistence type="predicted"/>
<dbReference type="AlphaFoldDB" id="C5FC72"/>
<dbReference type="VEuPathDB" id="FungiDB:MCYG_00383"/>
<keyword evidence="2" id="KW-1185">Reference proteome</keyword>
<accession>C5FC72</accession>